<dbReference type="Proteomes" id="UP001168877">
    <property type="component" value="Unassembled WGS sequence"/>
</dbReference>
<dbReference type="PANTHER" id="PTHR11439">
    <property type="entry name" value="GAG-POL-RELATED RETROTRANSPOSON"/>
    <property type="match status" value="1"/>
</dbReference>
<accession>A0AA39W8W8</accession>
<protein>
    <recommendedName>
        <fullName evidence="3">Retrovirus-related Pol polyprotein from transposon RE2</fullName>
    </recommendedName>
</protein>
<proteinExistence type="predicted"/>
<dbReference type="SUPFAM" id="SSF56672">
    <property type="entry name" value="DNA/RNA polymerases"/>
    <property type="match status" value="1"/>
</dbReference>
<gene>
    <name evidence="1" type="ORF">LWI29_024579</name>
</gene>
<sequence>MHQPSTDHWELVKRVLRYLCGSLDEGILLYRDSPVSLHAYSDADWAGNKDDYSSTSAYIVYLGRNPISWSSKKQHTIARSSTEAEYRTVASTAAELNWVCFLLTDLGLMLPTVPIIYCDNVGATQLCSNPIFHSRMKHVAIDFHFIRDQV</sequence>
<reference evidence="1" key="1">
    <citation type="journal article" date="2022" name="Plant J.">
        <title>Strategies of tolerance reflected in two North American maple genomes.</title>
        <authorList>
            <person name="McEvoy S.L."/>
            <person name="Sezen U.U."/>
            <person name="Trouern-Trend A."/>
            <person name="McMahon S.M."/>
            <person name="Schaberg P.G."/>
            <person name="Yang J."/>
            <person name="Wegrzyn J.L."/>
            <person name="Swenson N.G."/>
        </authorList>
    </citation>
    <scope>NUCLEOTIDE SEQUENCE</scope>
    <source>
        <strain evidence="1">NS2018</strain>
    </source>
</reference>
<evidence type="ECO:0008006" key="3">
    <source>
        <dbReference type="Google" id="ProtNLM"/>
    </source>
</evidence>
<dbReference type="InterPro" id="IPR043502">
    <property type="entry name" value="DNA/RNA_pol_sf"/>
</dbReference>
<dbReference type="CDD" id="cd09272">
    <property type="entry name" value="RNase_HI_RT_Ty1"/>
    <property type="match status" value="1"/>
</dbReference>
<evidence type="ECO:0000313" key="1">
    <source>
        <dbReference type="EMBL" id="KAK0608038.1"/>
    </source>
</evidence>
<keyword evidence="2" id="KW-1185">Reference proteome</keyword>
<evidence type="ECO:0000313" key="2">
    <source>
        <dbReference type="Proteomes" id="UP001168877"/>
    </source>
</evidence>
<dbReference type="AlphaFoldDB" id="A0AA39W8W8"/>
<reference evidence="1" key="2">
    <citation type="submission" date="2023-06" db="EMBL/GenBank/DDBJ databases">
        <authorList>
            <person name="Swenson N.G."/>
            <person name="Wegrzyn J.L."/>
            <person name="Mcevoy S.L."/>
        </authorList>
    </citation>
    <scope>NUCLEOTIDE SEQUENCE</scope>
    <source>
        <strain evidence="1">NS2018</strain>
        <tissue evidence="1">Leaf</tissue>
    </source>
</reference>
<name>A0AA39W8W8_ACESA</name>
<dbReference type="PANTHER" id="PTHR11439:SF489">
    <property type="entry name" value="RNA-DIRECTED DNA POLYMERASE"/>
    <property type="match status" value="1"/>
</dbReference>
<organism evidence="1 2">
    <name type="scientific">Acer saccharum</name>
    <name type="common">Sugar maple</name>
    <dbReference type="NCBI Taxonomy" id="4024"/>
    <lineage>
        <taxon>Eukaryota</taxon>
        <taxon>Viridiplantae</taxon>
        <taxon>Streptophyta</taxon>
        <taxon>Embryophyta</taxon>
        <taxon>Tracheophyta</taxon>
        <taxon>Spermatophyta</taxon>
        <taxon>Magnoliopsida</taxon>
        <taxon>eudicotyledons</taxon>
        <taxon>Gunneridae</taxon>
        <taxon>Pentapetalae</taxon>
        <taxon>rosids</taxon>
        <taxon>malvids</taxon>
        <taxon>Sapindales</taxon>
        <taxon>Sapindaceae</taxon>
        <taxon>Hippocastanoideae</taxon>
        <taxon>Acereae</taxon>
        <taxon>Acer</taxon>
    </lineage>
</organism>
<dbReference type="EMBL" id="JAUESC010000001">
    <property type="protein sequence ID" value="KAK0608038.1"/>
    <property type="molecule type" value="Genomic_DNA"/>
</dbReference>
<comment type="caution">
    <text evidence="1">The sequence shown here is derived from an EMBL/GenBank/DDBJ whole genome shotgun (WGS) entry which is preliminary data.</text>
</comment>